<sequence>MKIKFLALVAAMMISTTSFAQFSQSKSSSNSSNEISKGWNSLYVQYNSIGTSYSLSSFNDRNEDYGDEYQKAIDNSGLSDKLNAFSIGYNRAINLTPSTPLYLEVGAALQYAFYSDEATEKDHYEEVTLKYTANMLTAKVPVSLLYHIDIPNSDFAIEPFVGIDFKYNILGSAKQKLTEIEDHANNGSGYYDDDVYEETTKINNIFDKKKCDGHQANRFQAGWHVGANFVYKKAFIGISYGQDFSKFHDDIDLKFNTLSATLGCRF</sequence>
<protein>
    <submittedName>
        <fullName evidence="2">Outer membrane beta-barrel protein</fullName>
    </submittedName>
</protein>
<reference evidence="3" key="1">
    <citation type="submission" date="2019-09" db="EMBL/GenBank/DDBJ databases">
        <title>Distinct polysaccharide growth profiles of human intestinal Prevotella copri isolates.</title>
        <authorList>
            <person name="Fehlner-Peach H."/>
            <person name="Magnabosco C."/>
            <person name="Raghavan V."/>
            <person name="Scher J.U."/>
            <person name="Tett A."/>
            <person name="Cox L.M."/>
            <person name="Gottsegen C."/>
            <person name="Watters A."/>
            <person name="Wiltshire- Gordon J.D."/>
            <person name="Segata N."/>
            <person name="Bonneau R."/>
            <person name="Littman D.R."/>
        </authorList>
    </citation>
    <scope>NUCLEOTIDE SEQUENCE [LARGE SCALE GENOMIC DNA]</scope>
    <source>
        <strain evidence="3">iAU3127</strain>
    </source>
</reference>
<dbReference type="Proteomes" id="UP000421283">
    <property type="component" value="Unassembled WGS sequence"/>
</dbReference>
<feature type="signal peptide" evidence="1">
    <location>
        <begin position="1"/>
        <end position="20"/>
    </location>
</feature>
<keyword evidence="1" id="KW-0732">Signal</keyword>
<gene>
    <name evidence="2" type="ORF">F7D31_06455</name>
</gene>
<name>A0AA91A6E6_9BACT</name>
<dbReference type="AlphaFoldDB" id="A0AA91A6E6"/>
<comment type="caution">
    <text evidence="2">The sequence shown here is derived from an EMBL/GenBank/DDBJ whole genome shotgun (WGS) entry which is preliminary data.</text>
</comment>
<organism evidence="2 3">
    <name type="scientific">Segatella copri</name>
    <dbReference type="NCBI Taxonomy" id="165179"/>
    <lineage>
        <taxon>Bacteria</taxon>
        <taxon>Pseudomonadati</taxon>
        <taxon>Bacteroidota</taxon>
        <taxon>Bacteroidia</taxon>
        <taxon>Bacteroidales</taxon>
        <taxon>Prevotellaceae</taxon>
        <taxon>Segatella</taxon>
    </lineage>
</organism>
<proteinExistence type="predicted"/>
<evidence type="ECO:0000313" key="3">
    <source>
        <dbReference type="Proteomes" id="UP000421283"/>
    </source>
</evidence>
<feature type="chain" id="PRO_5041693662" evidence="1">
    <location>
        <begin position="21"/>
        <end position="266"/>
    </location>
</feature>
<evidence type="ECO:0000313" key="2">
    <source>
        <dbReference type="EMBL" id="MQO92312.1"/>
    </source>
</evidence>
<evidence type="ECO:0000256" key="1">
    <source>
        <dbReference type="SAM" id="SignalP"/>
    </source>
</evidence>
<dbReference type="EMBL" id="VZAP01000082">
    <property type="protein sequence ID" value="MQO92312.1"/>
    <property type="molecule type" value="Genomic_DNA"/>
</dbReference>
<accession>A0AA91A6E6</accession>
<dbReference type="RefSeq" id="WP_153138153.1">
    <property type="nucleotide sequence ID" value="NZ_JAHOFA010000001.1"/>
</dbReference>